<organism evidence="2 3">
    <name type="scientific">Nonlabens dokdonensis (strain DSM 17205 / KCTC 12402 / DSW-6)</name>
    <name type="common">Donghaeana dokdonensis</name>
    <dbReference type="NCBI Taxonomy" id="592029"/>
    <lineage>
        <taxon>Bacteria</taxon>
        <taxon>Pseudomonadati</taxon>
        <taxon>Bacteroidota</taxon>
        <taxon>Flavobacteriia</taxon>
        <taxon>Flavobacteriales</taxon>
        <taxon>Flavobacteriaceae</taxon>
        <taxon>Nonlabens</taxon>
    </lineage>
</organism>
<evidence type="ECO:0000256" key="1">
    <source>
        <dbReference type="SAM" id="Phobius"/>
    </source>
</evidence>
<dbReference type="HOGENOM" id="CLU_3273519_0_0_10"/>
<evidence type="ECO:0000313" key="3">
    <source>
        <dbReference type="Proteomes" id="UP000011173"/>
    </source>
</evidence>
<reference evidence="2 3" key="1">
    <citation type="journal article" date="2013" name="Genome Biol. Evol.">
        <title>Genomic makeup of the marine flavobacterium Nonlabens (Donghaeana) dokdonensis DSW-6 and identification of a novel class of rhodopsins.</title>
        <authorList>
            <person name="Kwon S.K."/>
            <person name="Kim B.K."/>
            <person name="Song J.Y."/>
            <person name="Kwak M.J."/>
            <person name="Lee C.H."/>
            <person name="Yoon J.H."/>
            <person name="Oh T.K."/>
            <person name="Kim J.F."/>
        </authorList>
    </citation>
    <scope>NUCLEOTIDE SEQUENCE [LARGE SCALE GENOMIC DNA]</scope>
    <source>
        <strain evidence="3">DSM 17205 / KCTC 12402 / DSW-6</strain>
    </source>
</reference>
<keyword evidence="1" id="KW-0472">Membrane</keyword>
<protein>
    <submittedName>
        <fullName evidence="2">Uncharacterized protein</fullName>
    </submittedName>
</protein>
<feature type="transmembrane region" description="Helical" evidence="1">
    <location>
        <begin position="21"/>
        <end position="40"/>
    </location>
</feature>
<accession>L7W5K2</accession>
<dbReference type="Proteomes" id="UP000011173">
    <property type="component" value="Chromosome"/>
</dbReference>
<gene>
    <name evidence="2" type="ordered locus">DDD_0232</name>
</gene>
<dbReference type="AlphaFoldDB" id="L7W5K2"/>
<name>L7W5K2_NONDD</name>
<keyword evidence="1" id="KW-1133">Transmembrane helix</keyword>
<evidence type="ECO:0000313" key="2">
    <source>
        <dbReference type="EMBL" id="AGC75359.1"/>
    </source>
</evidence>
<sequence>MNLSGLMKGNTAKLKTKIIKNLFLISIVLFYKDITFTVHIL</sequence>
<keyword evidence="1" id="KW-0812">Transmembrane</keyword>
<proteinExistence type="predicted"/>
<dbReference type="KEGG" id="ndo:DDD_0232"/>
<dbReference type="EMBL" id="CP001397">
    <property type="protein sequence ID" value="AGC75359.1"/>
    <property type="molecule type" value="Genomic_DNA"/>
</dbReference>
<dbReference type="STRING" id="592029.DDD_0232"/>